<keyword evidence="2" id="KW-1185">Reference proteome</keyword>
<evidence type="ECO:0000313" key="2">
    <source>
        <dbReference type="Proteomes" id="UP000526625"/>
    </source>
</evidence>
<organism evidence="1 2">
    <name type="scientific">Rhizobium tropici</name>
    <dbReference type="NCBI Taxonomy" id="398"/>
    <lineage>
        <taxon>Bacteria</taxon>
        <taxon>Pseudomonadati</taxon>
        <taxon>Pseudomonadota</taxon>
        <taxon>Alphaproteobacteria</taxon>
        <taxon>Hyphomicrobiales</taxon>
        <taxon>Rhizobiaceae</taxon>
        <taxon>Rhizobium/Agrobacterium group</taxon>
        <taxon>Rhizobium</taxon>
    </lineage>
</organism>
<dbReference type="Proteomes" id="UP000526625">
    <property type="component" value="Unassembled WGS sequence"/>
</dbReference>
<gene>
    <name evidence="1" type="ORF">GGD45_004723</name>
</gene>
<protein>
    <recommendedName>
        <fullName evidence="3">DUF1127 domain-containing protein</fullName>
    </recommendedName>
</protein>
<reference evidence="1 2" key="1">
    <citation type="submission" date="2020-08" db="EMBL/GenBank/DDBJ databases">
        <title>Genomic Encyclopedia of Type Strains, Phase IV (KMG-V): Genome sequencing to study the core and pangenomes of soil and plant-associated prokaryotes.</title>
        <authorList>
            <person name="Whitman W."/>
        </authorList>
    </citation>
    <scope>NUCLEOTIDE SEQUENCE [LARGE SCALE GENOMIC DNA]</scope>
    <source>
        <strain evidence="1 2">SEMIA 4059</strain>
    </source>
</reference>
<accession>A0ABR6R520</accession>
<comment type="caution">
    <text evidence="1">The sequence shown here is derived from an EMBL/GenBank/DDBJ whole genome shotgun (WGS) entry which is preliminary data.</text>
</comment>
<evidence type="ECO:0008006" key="3">
    <source>
        <dbReference type="Google" id="ProtNLM"/>
    </source>
</evidence>
<dbReference type="EMBL" id="JACHBF010000015">
    <property type="protein sequence ID" value="MBB6494282.1"/>
    <property type="molecule type" value="Genomic_DNA"/>
</dbReference>
<name>A0ABR6R520_RHITR</name>
<evidence type="ECO:0000313" key="1">
    <source>
        <dbReference type="EMBL" id="MBB6494282.1"/>
    </source>
</evidence>
<proteinExistence type="predicted"/>
<sequence>MIAPGKTMTHSQFIVAESLAATIDELYQKFGVWRTARALLFVAWKRRQIYEGVSGLSNYQLRDIGLPEREEGLDYRSLLALHVSRLK</sequence>